<dbReference type="OrthoDB" id="327275at2"/>
<dbReference type="Pfam" id="PF07813">
    <property type="entry name" value="LTXXQ"/>
    <property type="match status" value="1"/>
</dbReference>
<gene>
    <name evidence="1" type="ORF">EHS11_00585</name>
</gene>
<evidence type="ECO:0000313" key="1">
    <source>
        <dbReference type="EMBL" id="TGN14525.1"/>
    </source>
</evidence>
<sequence>MITIKNLKKPFIAILIAGVSLGLLTDCGKFKSFEKRVEWVANKLTSKLDLDDAQKAKLELIKAELIAKHKTNRPKHDTWIAEITSQIRNEKIDTKILDKLHADRETQHLEMRKFFQTKLIEFHAVLKPEQRAKLADLINEFAKKHRPDEE</sequence>
<evidence type="ECO:0008006" key="3">
    <source>
        <dbReference type="Google" id="ProtNLM"/>
    </source>
</evidence>
<dbReference type="Proteomes" id="UP000298264">
    <property type="component" value="Unassembled WGS sequence"/>
</dbReference>
<comment type="caution">
    <text evidence="1">The sequence shown here is derived from an EMBL/GenBank/DDBJ whole genome shotgun (WGS) entry which is preliminary data.</text>
</comment>
<reference evidence="1" key="1">
    <citation type="journal article" date="2019" name="PLoS Negl. Trop. Dis.">
        <title>Revisiting the worldwide diversity of Leptospira species in the environment.</title>
        <authorList>
            <person name="Vincent A.T."/>
            <person name="Schiettekatte O."/>
            <person name="Bourhy P."/>
            <person name="Veyrier F.J."/>
            <person name="Picardeau M."/>
        </authorList>
    </citation>
    <scope>NUCLEOTIDE SEQUENCE [LARGE SCALE GENOMIC DNA]</scope>
    <source>
        <strain evidence="1">201400974</strain>
    </source>
</reference>
<dbReference type="AlphaFoldDB" id="A0A4R9LUF5"/>
<dbReference type="InterPro" id="IPR012899">
    <property type="entry name" value="LTXXQ"/>
</dbReference>
<dbReference type="EMBL" id="RQHV01000002">
    <property type="protein sequence ID" value="TGN14525.1"/>
    <property type="molecule type" value="Genomic_DNA"/>
</dbReference>
<proteinExistence type="predicted"/>
<dbReference type="RefSeq" id="WP_135762478.1">
    <property type="nucleotide sequence ID" value="NZ_RQHV01000002.1"/>
</dbReference>
<dbReference type="GO" id="GO:0042597">
    <property type="term" value="C:periplasmic space"/>
    <property type="evidence" value="ECO:0007669"/>
    <property type="project" value="InterPro"/>
</dbReference>
<evidence type="ECO:0000313" key="2">
    <source>
        <dbReference type="Proteomes" id="UP000298264"/>
    </source>
</evidence>
<dbReference type="Gene3D" id="1.20.120.1490">
    <property type="match status" value="1"/>
</dbReference>
<keyword evidence="2" id="KW-1185">Reference proteome</keyword>
<name>A0A4R9LUF5_9LEPT</name>
<accession>A0A4R9LUF5</accession>
<organism evidence="1 2">
    <name type="scientific">Leptospira ilyithenensis</name>
    <dbReference type="NCBI Taxonomy" id="2484901"/>
    <lineage>
        <taxon>Bacteria</taxon>
        <taxon>Pseudomonadati</taxon>
        <taxon>Spirochaetota</taxon>
        <taxon>Spirochaetia</taxon>
        <taxon>Leptospirales</taxon>
        <taxon>Leptospiraceae</taxon>
        <taxon>Leptospira</taxon>
    </lineage>
</organism>
<protein>
    <recommendedName>
        <fullName evidence="3">Periplasmic heavy metal sensor</fullName>
    </recommendedName>
</protein>